<dbReference type="AlphaFoldDB" id="A0A7W2A7Y5"/>
<feature type="transmembrane region" description="Helical" evidence="1">
    <location>
        <begin position="228"/>
        <end position="255"/>
    </location>
</feature>
<dbReference type="InterPro" id="IPR018710">
    <property type="entry name" value="DUF2232"/>
</dbReference>
<evidence type="ECO:0000256" key="1">
    <source>
        <dbReference type="SAM" id="Phobius"/>
    </source>
</evidence>
<dbReference type="EMBL" id="JACEIQ010000005">
    <property type="protein sequence ID" value="MBA4494090.1"/>
    <property type="molecule type" value="Genomic_DNA"/>
</dbReference>
<dbReference type="PANTHER" id="PTHR41324:SF1">
    <property type="entry name" value="DUF2232 DOMAIN-CONTAINING PROTEIN"/>
    <property type="match status" value="1"/>
</dbReference>
<sequence>MSEHIREVVKDSLLCVGLFFLLLASLSIPLINLGTLWFLPLPFLILTAKQRLTAMVPVILLLGVLISIFSGYTHAPVTLFAVFIGLVMGYLYHRKNTSGTDVVLGGFVAGLVVSWAILLAGQYFFQLMDRLRKIWETEWNLFKTAGLFPEGFSVPPVETFIPVLLLVVLFPMALLNFLVARRWLMRNQFPGKYFPPFRDWRLPRPLFYFYFVSLFISWFLEGDEKSSLLFLLIGILWVLQILFLVQGFAFAAFLLHHWKKSNAWLILVFLVAMSPLSVIVHLLGIVDTGSRLRERIIDREKE</sequence>
<keyword evidence="1" id="KW-1133">Transmembrane helix</keyword>
<organism evidence="2 3">
    <name type="scientific">Paenactinomyces guangxiensis</name>
    <dbReference type="NCBI Taxonomy" id="1490290"/>
    <lineage>
        <taxon>Bacteria</taxon>
        <taxon>Bacillati</taxon>
        <taxon>Bacillota</taxon>
        <taxon>Bacilli</taxon>
        <taxon>Bacillales</taxon>
        <taxon>Thermoactinomycetaceae</taxon>
        <taxon>Paenactinomyces</taxon>
    </lineage>
</organism>
<accession>A0A7W2A7Y5</accession>
<evidence type="ECO:0000313" key="2">
    <source>
        <dbReference type="EMBL" id="MBA4494090.1"/>
    </source>
</evidence>
<evidence type="ECO:0000313" key="3">
    <source>
        <dbReference type="Proteomes" id="UP000535491"/>
    </source>
</evidence>
<gene>
    <name evidence="2" type="ORF">H1191_07205</name>
</gene>
<proteinExistence type="predicted"/>
<feature type="transmembrane region" description="Helical" evidence="1">
    <location>
        <begin position="205"/>
        <end position="222"/>
    </location>
</feature>
<feature type="transmembrane region" description="Helical" evidence="1">
    <location>
        <begin position="262"/>
        <end position="286"/>
    </location>
</feature>
<reference evidence="2 3" key="1">
    <citation type="submission" date="2020-07" db="EMBL/GenBank/DDBJ databases">
        <authorList>
            <person name="Feng H."/>
        </authorList>
    </citation>
    <scope>NUCLEOTIDE SEQUENCE [LARGE SCALE GENOMIC DNA]</scope>
    <source>
        <strain evidence="3">s-10</strain>
    </source>
</reference>
<feature type="transmembrane region" description="Helical" evidence="1">
    <location>
        <begin position="75"/>
        <end position="92"/>
    </location>
</feature>
<name>A0A7W2A7Y5_9BACL</name>
<comment type="caution">
    <text evidence="2">The sequence shown here is derived from an EMBL/GenBank/DDBJ whole genome shotgun (WGS) entry which is preliminary data.</text>
</comment>
<feature type="transmembrane region" description="Helical" evidence="1">
    <location>
        <begin position="160"/>
        <end position="184"/>
    </location>
</feature>
<dbReference type="PANTHER" id="PTHR41324">
    <property type="entry name" value="MEMBRANE PROTEIN-RELATED"/>
    <property type="match status" value="1"/>
</dbReference>
<dbReference type="RefSeq" id="WP_181751330.1">
    <property type="nucleotide sequence ID" value="NZ_JACEIQ010000005.1"/>
</dbReference>
<feature type="transmembrane region" description="Helical" evidence="1">
    <location>
        <begin position="104"/>
        <end position="125"/>
    </location>
</feature>
<keyword evidence="1" id="KW-0812">Transmembrane</keyword>
<feature type="transmembrane region" description="Helical" evidence="1">
    <location>
        <begin position="16"/>
        <end position="39"/>
    </location>
</feature>
<keyword evidence="3" id="KW-1185">Reference proteome</keyword>
<dbReference type="Proteomes" id="UP000535491">
    <property type="component" value="Unassembled WGS sequence"/>
</dbReference>
<keyword evidence="1" id="KW-0472">Membrane</keyword>
<protein>
    <submittedName>
        <fullName evidence="2">DUF2232 domain-containing protein</fullName>
    </submittedName>
</protein>
<dbReference type="Pfam" id="PF09991">
    <property type="entry name" value="DUF2232"/>
    <property type="match status" value="1"/>
</dbReference>